<evidence type="ECO:0000313" key="2">
    <source>
        <dbReference type="Proteomes" id="UP001320691"/>
    </source>
</evidence>
<dbReference type="Proteomes" id="UP001320691">
    <property type="component" value="Unassembled WGS sequence"/>
</dbReference>
<protein>
    <submittedName>
        <fullName evidence="1">Transcriptional regulator GlxA family with amidase domain</fullName>
    </submittedName>
</protein>
<dbReference type="EMBL" id="JANUEK010000002">
    <property type="protein sequence ID" value="MCS4279022.1"/>
    <property type="molecule type" value="Genomic_DNA"/>
</dbReference>
<reference evidence="1" key="1">
    <citation type="submission" date="2022-08" db="EMBL/GenBank/DDBJ databases">
        <title>Genomic analyses of the natural microbiome of Caenorhabditis elegans.</title>
        <authorList>
            <person name="Samuel B."/>
        </authorList>
    </citation>
    <scope>NUCLEOTIDE SEQUENCE</scope>
    <source>
        <strain evidence="1">BIGb0277</strain>
    </source>
</reference>
<evidence type="ECO:0000313" key="1">
    <source>
        <dbReference type="EMBL" id="MCS4279022.1"/>
    </source>
</evidence>
<proteinExistence type="predicted"/>
<comment type="caution">
    <text evidence="1">The sequence shown here is derived from an EMBL/GenBank/DDBJ whole genome shotgun (WGS) entry which is preliminary data.</text>
</comment>
<dbReference type="AlphaFoldDB" id="A0AAW5PH72"/>
<dbReference type="RefSeq" id="WP_259259785.1">
    <property type="nucleotide sequence ID" value="NZ_JANUEK010000002.1"/>
</dbReference>
<gene>
    <name evidence="1" type="ORF">M2412_000989</name>
</gene>
<organism evidence="1 2">
    <name type="scientific">Stenotrophomonas rhizophila</name>
    <dbReference type="NCBI Taxonomy" id="216778"/>
    <lineage>
        <taxon>Bacteria</taxon>
        <taxon>Pseudomonadati</taxon>
        <taxon>Pseudomonadota</taxon>
        <taxon>Gammaproteobacteria</taxon>
        <taxon>Lysobacterales</taxon>
        <taxon>Lysobacteraceae</taxon>
        <taxon>Stenotrophomonas</taxon>
    </lineage>
</organism>
<sequence length="48" mass="5287">MVQAPTRTICMLTYAGAQSLDISGPVEVFALASRQAEEDRIDTWSYGH</sequence>
<name>A0AAW5PH72_9GAMM</name>
<accession>A0AAW5PH72</accession>